<dbReference type="AlphaFoldDB" id="A0A8H5HBH8"/>
<dbReference type="SUPFAM" id="SSF52087">
    <property type="entry name" value="CRAL/TRIO domain"/>
    <property type="match status" value="1"/>
</dbReference>
<dbReference type="InterPro" id="IPR001251">
    <property type="entry name" value="CRAL-TRIO_dom"/>
</dbReference>
<sequence length="403" mass="45991">MDTRLLLQANCDRLLEQYELNVNVVKALQGTLIQDILPSVVDELALDAEQIDWAKQWLQDSQAIFQLLRVRAFRLFLNILAFDLTRIQRENYTRSFAIESIRKNLLWRCKNLWPPEPEPSLSRVHLLPTDVRDPFGRPILVIRAVGFNDSEESYFPLLIRAMEQFRLRLNKLNDVSHPIPVLQYVVLLDVKELSVQTLSLDLISWVLRDLIPRFPGMLAAGKIVFILNSSWAHSGMWNMTKRFLPGSAASRVFFPSQKELVALFAPSTLPKDYGGSLPSLNSLTGTSTVQVAPPPPDPRPVTPTAGASTNPIYLAPTSILNPFFGYPVSSSRGYPTLHHGRRRKRDLLRTLAALFWLRWGRRITVCLWLVALAFAGRVLWFRRWQIYSPSKVSLLKNWMAGIP</sequence>
<evidence type="ECO:0000313" key="4">
    <source>
        <dbReference type="Proteomes" id="UP000518752"/>
    </source>
</evidence>
<protein>
    <recommendedName>
        <fullName evidence="2">CRAL-TRIO domain-containing protein</fullName>
    </recommendedName>
</protein>
<keyword evidence="1" id="KW-0812">Transmembrane</keyword>
<keyword evidence="4" id="KW-1185">Reference proteome</keyword>
<reference evidence="3 4" key="1">
    <citation type="journal article" date="2020" name="ISME J.">
        <title>Uncovering the hidden diversity of litter-decomposition mechanisms in mushroom-forming fungi.</title>
        <authorList>
            <person name="Floudas D."/>
            <person name="Bentzer J."/>
            <person name="Ahren D."/>
            <person name="Johansson T."/>
            <person name="Persson P."/>
            <person name="Tunlid A."/>
        </authorList>
    </citation>
    <scope>NUCLEOTIDE SEQUENCE [LARGE SCALE GENOMIC DNA]</scope>
    <source>
        <strain evidence="3 4">CBS 406.79</strain>
    </source>
</reference>
<dbReference type="PANTHER" id="PTHR46590">
    <property type="entry name" value="PHOSPHATIDYLINOSITOL TRANSFER PROTEIN CSR1-RELATED"/>
    <property type="match status" value="1"/>
</dbReference>
<evidence type="ECO:0000256" key="1">
    <source>
        <dbReference type="SAM" id="Phobius"/>
    </source>
</evidence>
<keyword evidence="1" id="KW-0472">Membrane</keyword>
<keyword evidence="1" id="KW-1133">Transmembrane helix</keyword>
<dbReference type="Pfam" id="PF00650">
    <property type="entry name" value="CRAL_TRIO"/>
    <property type="match status" value="1"/>
</dbReference>
<dbReference type="Proteomes" id="UP000518752">
    <property type="component" value="Unassembled WGS sequence"/>
</dbReference>
<feature type="domain" description="CRAL-TRIO" evidence="2">
    <location>
        <begin position="114"/>
        <end position="281"/>
    </location>
</feature>
<dbReference type="CDD" id="cd00170">
    <property type="entry name" value="SEC14"/>
    <property type="match status" value="1"/>
</dbReference>
<dbReference type="EMBL" id="JAACJN010000065">
    <property type="protein sequence ID" value="KAF5380237.1"/>
    <property type="molecule type" value="Genomic_DNA"/>
</dbReference>
<name>A0A8H5HBH8_9AGAR</name>
<dbReference type="InterPro" id="IPR036865">
    <property type="entry name" value="CRAL-TRIO_dom_sf"/>
</dbReference>
<dbReference type="Gene3D" id="3.40.525.10">
    <property type="entry name" value="CRAL-TRIO lipid binding domain"/>
    <property type="match status" value="1"/>
</dbReference>
<dbReference type="OrthoDB" id="75724at2759"/>
<evidence type="ECO:0000259" key="2">
    <source>
        <dbReference type="PROSITE" id="PS50191"/>
    </source>
</evidence>
<accession>A0A8H5HBH8</accession>
<proteinExistence type="predicted"/>
<gene>
    <name evidence="3" type="ORF">D9757_008219</name>
</gene>
<evidence type="ECO:0000313" key="3">
    <source>
        <dbReference type="EMBL" id="KAF5380237.1"/>
    </source>
</evidence>
<dbReference type="PANTHER" id="PTHR46590:SF4">
    <property type="entry name" value="CRAL-TRIO DOMAIN-CONTAINING PROTEIN"/>
    <property type="match status" value="1"/>
</dbReference>
<dbReference type="PROSITE" id="PS50191">
    <property type="entry name" value="CRAL_TRIO"/>
    <property type="match status" value="1"/>
</dbReference>
<organism evidence="3 4">
    <name type="scientific">Collybiopsis confluens</name>
    <dbReference type="NCBI Taxonomy" id="2823264"/>
    <lineage>
        <taxon>Eukaryota</taxon>
        <taxon>Fungi</taxon>
        <taxon>Dikarya</taxon>
        <taxon>Basidiomycota</taxon>
        <taxon>Agaricomycotina</taxon>
        <taxon>Agaricomycetes</taxon>
        <taxon>Agaricomycetidae</taxon>
        <taxon>Agaricales</taxon>
        <taxon>Marasmiineae</taxon>
        <taxon>Omphalotaceae</taxon>
        <taxon>Collybiopsis</taxon>
    </lineage>
</organism>
<comment type="caution">
    <text evidence="3">The sequence shown here is derived from an EMBL/GenBank/DDBJ whole genome shotgun (WGS) entry which is preliminary data.</text>
</comment>
<feature type="transmembrane region" description="Helical" evidence="1">
    <location>
        <begin position="359"/>
        <end position="380"/>
    </location>
</feature>
<dbReference type="InterPro" id="IPR052432">
    <property type="entry name" value="PITP/CRAL-TRIO"/>
</dbReference>